<dbReference type="EMBL" id="JADBJN010000003">
    <property type="protein sequence ID" value="KAG5673925.1"/>
    <property type="molecule type" value="Genomic_DNA"/>
</dbReference>
<proteinExistence type="predicted"/>
<sequence>MKNTINHILSFQARKKEATAEVAVVEANTFTHYNVTSNIASRQIASNGISTWKHHYNHVADLRIRERKVFIFPCQTGTIMEKLHFLATAVAAAAMDFLRHDYAFT</sequence>
<evidence type="ECO:0000313" key="1">
    <source>
        <dbReference type="EMBL" id="KAG5673925.1"/>
    </source>
</evidence>
<evidence type="ECO:0000313" key="2">
    <source>
        <dbReference type="Proteomes" id="UP001107558"/>
    </source>
</evidence>
<accession>A0A9J6BWN3</accession>
<keyword evidence="2" id="KW-1185">Reference proteome</keyword>
<reference evidence="1" key="1">
    <citation type="submission" date="2021-03" db="EMBL/GenBank/DDBJ databases">
        <title>Chromosome level genome of the anhydrobiotic midge Polypedilum vanderplanki.</title>
        <authorList>
            <person name="Yoshida Y."/>
            <person name="Kikawada T."/>
            <person name="Gusev O."/>
        </authorList>
    </citation>
    <scope>NUCLEOTIDE SEQUENCE</scope>
    <source>
        <strain evidence="1">NIAS01</strain>
        <tissue evidence="1">Whole body or cell culture</tissue>
    </source>
</reference>
<protein>
    <submittedName>
        <fullName evidence="1">Uncharacterized protein</fullName>
    </submittedName>
</protein>
<organism evidence="1 2">
    <name type="scientific">Polypedilum vanderplanki</name>
    <name type="common">Sleeping chironomid midge</name>
    <dbReference type="NCBI Taxonomy" id="319348"/>
    <lineage>
        <taxon>Eukaryota</taxon>
        <taxon>Metazoa</taxon>
        <taxon>Ecdysozoa</taxon>
        <taxon>Arthropoda</taxon>
        <taxon>Hexapoda</taxon>
        <taxon>Insecta</taxon>
        <taxon>Pterygota</taxon>
        <taxon>Neoptera</taxon>
        <taxon>Endopterygota</taxon>
        <taxon>Diptera</taxon>
        <taxon>Nematocera</taxon>
        <taxon>Chironomoidea</taxon>
        <taxon>Chironomidae</taxon>
        <taxon>Chironominae</taxon>
        <taxon>Polypedilum</taxon>
        <taxon>Polypedilum</taxon>
    </lineage>
</organism>
<dbReference type="AlphaFoldDB" id="A0A9J6BWN3"/>
<comment type="caution">
    <text evidence="1">The sequence shown here is derived from an EMBL/GenBank/DDBJ whole genome shotgun (WGS) entry which is preliminary data.</text>
</comment>
<gene>
    <name evidence="1" type="ORF">PVAND_003926</name>
</gene>
<name>A0A9J6BWN3_POLVA</name>
<dbReference type="Proteomes" id="UP001107558">
    <property type="component" value="Chromosome 3"/>
</dbReference>